<dbReference type="Proteomes" id="UP000694425">
    <property type="component" value="Unplaced"/>
</dbReference>
<reference evidence="3" key="2">
    <citation type="submission" date="2025-09" db="UniProtKB">
        <authorList>
            <consortium name="Ensembl"/>
        </authorList>
    </citation>
    <scope>IDENTIFICATION</scope>
</reference>
<evidence type="ECO:0000256" key="2">
    <source>
        <dbReference type="SAM" id="Phobius"/>
    </source>
</evidence>
<keyword evidence="2" id="KW-1133">Transmembrane helix</keyword>
<feature type="compositionally biased region" description="Basic and acidic residues" evidence="1">
    <location>
        <begin position="53"/>
        <end position="62"/>
    </location>
</feature>
<evidence type="ECO:0000313" key="3">
    <source>
        <dbReference type="Ensembl" id="ENSNVIP00000005279.1"/>
    </source>
</evidence>
<reference evidence="3" key="1">
    <citation type="submission" date="2025-08" db="UniProtKB">
        <authorList>
            <consortium name="Ensembl"/>
        </authorList>
    </citation>
    <scope>IDENTIFICATION</scope>
</reference>
<evidence type="ECO:0000313" key="4">
    <source>
        <dbReference type="Proteomes" id="UP000694425"/>
    </source>
</evidence>
<proteinExistence type="predicted"/>
<accession>A0A8C7EKT1</accession>
<name>A0A8C7EKT1_NEOVI</name>
<dbReference type="GeneTree" id="ENSGT00910000146913"/>
<keyword evidence="2" id="KW-0812">Transmembrane</keyword>
<evidence type="ECO:0000256" key="1">
    <source>
        <dbReference type="SAM" id="MobiDB-lite"/>
    </source>
</evidence>
<dbReference type="Ensembl" id="ENSNVIT00000006210.1">
    <property type="protein sequence ID" value="ENSNVIP00000005279.1"/>
    <property type="gene ID" value="ENSNVIG00000004226.1"/>
</dbReference>
<keyword evidence="4" id="KW-1185">Reference proteome</keyword>
<keyword evidence="2" id="KW-0472">Membrane</keyword>
<feature type="region of interest" description="Disordered" evidence="1">
    <location>
        <begin position="52"/>
        <end position="78"/>
    </location>
</feature>
<feature type="transmembrane region" description="Helical" evidence="2">
    <location>
        <begin position="12"/>
        <end position="31"/>
    </location>
</feature>
<dbReference type="AlphaFoldDB" id="A0A8C7EKT1"/>
<organism evidence="3 4">
    <name type="scientific">Neovison vison</name>
    <name type="common">American mink</name>
    <name type="synonym">Mustela vison</name>
    <dbReference type="NCBI Taxonomy" id="452646"/>
    <lineage>
        <taxon>Eukaryota</taxon>
        <taxon>Metazoa</taxon>
        <taxon>Chordata</taxon>
        <taxon>Craniata</taxon>
        <taxon>Vertebrata</taxon>
        <taxon>Euteleostomi</taxon>
        <taxon>Mammalia</taxon>
        <taxon>Eutheria</taxon>
        <taxon>Laurasiatheria</taxon>
        <taxon>Carnivora</taxon>
        <taxon>Caniformia</taxon>
        <taxon>Musteloidea</taxon>
        <taxon>Mustelidae</taxon>
        <taxon>Mustelinae</taxon>
        <taxon>Neogale</taxon>
    </lineage>
</organism>
<protein>
    <submittedName>
        <fullName evidence="3">Uncharacterized protein</fullName>
    </submittedName>
</protein>
<sequence>CNGAGKQQCQKQLILSCFISFLSIYDTFLYLSSLKPHAFSLSPVSSIPPKMVPFKERPERNNKPLMLRRTPAKNPTITQTPWLSWQEARAASCCEAMQDNARVKRCT</sequence>